<dbReference type="InterPro" id="IPR001647">
    <property type="entry name" value="HTH_TetR"/>
</dbReference>
<dbReference type="Pfam" id="PF00440">
    <property type="entry name" value="TetR_N"/>
    <property type="match status" value="1"/>
</dbReference>
<dbReference type="Pfam" id="PF22604">
    <property type="entry name" value="TetR_HI_0893_C"/>
    <property type="match status" value="1"/>
</dbReference>
<accession>F5YJ24</accession>
<protein>
    <submittedName>
        <fullName evidence="4">Transcriptional regulator, TetR family</fullName>
    </submittedName>
</protein>
<dbReference type="Proteomes" id="UP000009223">
    <property type="component" value="Chromosome"/>
</dbReference>
<dbReference type="PANTHER" id="PTHR43479:SF11">
    <property type="entry name" value="ACREF_ENVCD OPERON REPRESSOR-RELATED"/>
    <property type="match status" value="1"/>
</dbReference>
<reference evidence="5" key="1">
    <citation type="submission" date="2009-12" db="EMBL/GenBank/DDBJ databases">
        <title>Complete sequence of Treponema primitia strain ZAS-2.</title>
        <authorList>
            <person name="Tetu S.G."/>
            <person name="Matson E."/>
            <person name="Ren Q."/>
            <person name="Seshadri R."/>
            <person name="Elbourne L."/>
            <person name="Hassan K.A."/>
            <person name="Durkin A."/>
            <person name="Radune D."/>
            <person name="Mohamoud Y."/>
            <person name="Shay R."/>
            <person name="Jin S."/>
            <person name="Zhang X."/>
            <person name="Lucey K."/>
            <person name="Ballor N.R."/>
            <person name="Ottesen E."/>
            <person name="Rosenthal R."/>
            <person name="Allen A."/>
            <person name="Leadbetter J.R."/>
            <person name="Paulsen I.T."/>
        </authorList>
    </citation>
    <scope>NUCLEOTIDE SEQUENCE [LARGE SCALE GENOMIC DNA]</scope>
    <source>
        <strain evidence="5">ATCC BAA-887 / DSM 12427 / ZAS-2</strain>
    </source>
</reference>
<evidence type="ECO:0000313" key="5">
    <source>
        <dbReference type="Proteomes" id="UP000009223"/>
    </source>
</evidence>
<proteinExistence type="predicted"/>
<dbReference type="InterPro" id="IPR009057">
    <property type="entry name" value="Homeodomain-like_sf"/>
</dbReference>
<reference evidence="4 5" key="2">
    <citation type="journal article" date="2011" name="ISME J.">
        <title>RNA-seq reveals cooperative metabolic interactions between two termite-gut spirochete species in co-culture.</title>
        <authorList>
            <person name="Rosenthal A.Z."/>
            <person name="Matson E.G."/>
            <person name="Eldar A."/>
            <person name="Leadbetter J.R."/>
        </authorList>
    </citation>
    <scope>NUCLEOTIDE SEQUENCE [LARGE SCALE GENOMIC DNA]</scope>
    <source>
        <strain evidence="5">ATCC BAA-887 / DSM 12427 / ZAS-2</strain>
    </source>
</reference>
<gene>
    <name evidence="4" type="ordered locus">TREPR_2180</name>
</gene>
<name>F5YJ24_TREPZ</name>
<dbReference type="InterPro" id="IPR050624">
    <property type="entry name" value="HTH-type_Tx_Regulator"/>
</dbReference>
<dbReference type="PANTHER" id="PTHR43479">
    <property type="entry name" value="ACREF/ENVCD OPERON REPRESSOR-RELATED"/>
    <property type="match status" value="1"/>
</dbReference>
<dbReference type="PRINTS" id="PR00455">
    <property type="entry name" value="HTHTETR"/>
</dbReference>
<dbReference type="AlphaFoldDB" id="F5YJ24"/>
<evidence type="ECO:0000259" key="3">
    <source>
        <dbReference type="PROSITE" id="PS50977"/>
    </source>
</evidence>
<keyword evidence="1 2" id="KW-0238">DNA-binding</keyword>
<dbReference type="RefSeq" id="WP_015708005.1">
    <property type="nucleotide sequence ID" value="NC_015578.1"/>
</dbReference>
<dbReference type="Gene3D" id="1.10.357.10">
    <property type="entry name" value="Tetracycline Repressor, domain 2"/>
    <property type="match status" value="1"/>
</dbReference>
<dbReference type="STRING" id="545694.TREPR_2180"/>
<feature type="domain" description="HTH tetR-type" evidence="3">
    <location>
        <begin position="6"/>
        <end position="66"/>
    </location>
</feature>
<feature type="DNA-binding region" description="H-T-H motif" evidence="2">
    <location>
        <begin position="29"/>
        <end position="48"/>
    </location>
</feature>
<evidence type="ECO:0000313" key="4">
    <source>
        <dbReference type="EMBL" id="AEF83731.1"/>
    </source>
</evidence>
<sequence>MRTKDDSKKEAIFEAIIDLLNEIGFSEISMSKIGKRAGVSSSTLYVYFENKEDMLKKVYLEIKGKLRNTMMHGITDDIPMEHIVERLVRNVLIFVLEYRRYYLFLEQFANSPLVGLCEDDAMEMFRPLRAVFEKGIQQGIFKPVPSSLLITYCYKPVGAVGKTLTEKKALPEKLIKQIIQMSWDAIKA</sequence>
<dbReference type="SUPFAM" id="SSF48498">
    <property type="entry name" value="Tetracyclin repressor-like, C-terminal domain"/>
    <property type="match status" value="1"/>
</dbReference>
<dbReference type="InterPro" id="IPR036271">
    <property type="entry name" value="Tet_transcr_reg_TetR-rel_C_sf"/>
</dbReference>
<dbReference type="GO" id="GO:0003677">
    <property type="term" value="F:DNA binding"/>
    <property type="evidence" value="ECO:0007669"/>
    <property type="project" value="UniProtKB-UniRule"/>
</dbReference>
<evidence type="ECO:0000256" key="2">
    <source>
        <dbReference type="PROSITE-ProRule" id="PRU00335"/>
    </source>
</evidence>
<dbReference type="OrthoDB" id="9809994at2"/>
<organism evidence="4 5">
    <name type="scientific">Treponema primitia (strain ATCC BAA-887 / DSM 12427 / ZAS-2)</name>
    <dbReference type="NCBI Taxonomy" id="545694"/>
    <lineage>
        <taxon>Bacteria</taxon>
        <taxon>Pseudomonadati</taxon>
        <taxon>Spirochaetota</taxon>
        <taxon>Spirochaetia</taxon>
        <taxon>Spirochaetales</taxon>
        <taxon>Treponemataceae</taxon>
        <taxon>Treponema</taxon>
    </lineage>
</organism>
<dbReference type="KEGG" id="tpi:TREPR_2180"/>
<dbReference type="eggNOG" id="COG1309">
    <property type="taxonomic scope" value="Bacteria"/>
</dbReference>
<keyword evidence="5" id="KW-1185">Reference proteome</keyword>
<dbReference type="HOGENOM" id="CLU_069356_12_9_12"/>
<dbReference type="EMBL" id="CP001843">
    <property type="protein sequence ID" value="AEF83731.1"/>
    <property type="molecule type" value="Genomic_DNA"/>
</dbReference>
<dbReference type="InterPro" id="IPR054422">
    <property type="entry name" value="TetR-like_HI_0893_C"/>
</dbReference>
<dbReference type="SUPFAM" id="SSF46689">
    <property type="entry name" value="Homeodomain-like"/>
    <property type="match status" value="1"/>
</dbReference>
<dbReference type="PROSITE" id="PS50977">
    <property type="entry name" value="HTH_TETR_2"/>
    <property type="match status" value="1"/>
</dbReference>
<evidence type="ECO:0000256" key="1">
    <source>
        <dbReference type="ARBA" id="ARBA00023125"/>
    </source>
</evidence>